<organism evidence="1 2">
    <name type="scientific">Cichorium intybus</name>
    <name type="common">Chicory</name>
    <dbReference type="NCBI Taxonomy" id="13427"/>
    <lineage>
        <taxon>Eukaryota</taxon>
        <taxon>Viridiplantae</taxon>
        <taxon>Streptophyta</taxon>
        <taxon>Embryophyta</taxon>
        <taxon>Tracheophyta</taxon>
        <taxon>Spermatophyta</taxon>
        <taxon>Magnoliopsida</taxon>
        <taxon>eudicotyledons</taxon>
        <taxon>Gunneridae</taxon>
        <taxon>Pentapetalae</taxon>
        <taxon>asterids</taxon>
        <taxon>campanulids</taxon>
        <taxon>Asterales</taxon>
        <taxon>Asteraceae</taxon>
        <taxon>Cichorioideae</taxon>
        <taxon>Cichorieae</taxon>
        <taxon>Cichoriinae</taxon>
        <taxon>Cichorium</taxon>
    </lineage>
</organism>
<sequence length="125" mass="14384">MLNMWLKKLMNKSKYQIMVILSSRHHDMLTRKGKSRLHSGTSQENGKGILIRTYTKRDGESTMKRKMEKVQRWIASVQPKIGNLKSRADGHEAAEMEFRGANYRLPAVWVVIEVVSRKRGSGDTP</sequence>
<evidence type="ECO:0000313" key="1">
    <source>
        <dbReference type="EMBL" id="KAI3765150.1"/>
    </source>
</evidence>
<accession>A0ACB9F235</accession>
<dbReference type="Proteomes" id="UP001055811">
    <property type="component" value="Linkage Group LG03"/>
</dbReference>
<evidence type="ECO:0000313" key="2">
    <source>
        <dbReference type="Proteomes" id="UP001055811"/>
    </source>
</evidence>
<reference evidence="1 2" key="2">
    <citation type="journal article" date="2022" name="Mol. Ecol. Resour.">
        <title>The genomes of chicory, endive, great burdock and yacon provide insights into Asteraceae paleo-polyploidization history and plant inulin production.</title>
        <authorList>
            <person name="Fan W."/>
            <person name="Wang S."/>
            <person name="Wang H."/>
            <person name="Wang A."/>
            <person name="Jiang F."/>
            <person name="Liu H."/>
            <person name="Zhao H."/>
            <person name="Xu D."/>
            <person name="Zhang Y."/>
        </authorList>
    </citation>
    <scope>NUCLEOTIDE SEQUENCE [LARGE SCALE GENOMIC DNA]</scope>
    <source>
        <strain evidence="2">cv. Punajuju</strain>
        <tissue evidence="1">Leaves</tissue>
    </source>
</reference>
<gene>
    <name evidence="1" type="ORF">L2E82_15176</name>
</gene>
<proteinExistence type="predicted"/>
<protein>
    <submittedName>
        <fullName evidence="1">Uncharacterized protein</fullName>
    </submittedName>
</protein>
<comment type="caution">
    <text evidence="1">The sequence shown here is derived from an EMBL/GenBank/DDBJ whole genome shotgun (WGS) entry which is preliminary data.</text>
</comment>
<name>A0ACB9F235_CICIN</name>
<keyword evidence="2" id="KW-1185">Reference proteome</keyword>
<reference evidence="2" key="1">
    <citation type="journal article" date="2022" name="Mol. Ecol. Resour.">
        <title>The genomes of chicory, endive, great burdock and yacon provide insights into Asteraceae palaeo-polyploidization history and plant inulin production.</title>
        <authorList>
            <person name="Fan W."/>
            <person name="Wang S."/>
            <person name="Wang H."/>
            <person name="Wang A."/>
            <person name="Jiang F."/>
            <person name="Liu H."/>
            <person name="Zhao H."/>
            <person name="Xu D."/>
            <person name="Zhang Y."/>
        </authorList>
    </citation>
    <scope>NUCLEOTIDE SEQUENCE [LARGE SCALE GENOMIC DNA]</scope>
    <source>
        <strain evidence="2">cv. Punajuju</strain>
    </source>
</reference>
<dbReference type="EMBL" id="CM042011">
    <property type="protein sequence ID" value="KAI3765150.1"/>
    <property type="molecule type" value="Genomic_DNA"/>
</dbReference>